<evidence type="ECO:0000313" key="1">
    <source>
        <dbReference type="EMBL" id="OCB88116.1"/>
    </source>
</evidence>
<gene>
    <name evidence="1" type="ORF">A7U60_g4742</name>
</gene>
<dbReference type="AlphaFoldDB" id="A0A9Q5HY83"/>
<dbReference type="OrthoDB" id="10590713at2759"/>
<sequence>MERTQGHAARPKLRNTSAIFSLLEGEMGVAEDPFVIDLIVAAASGALATISSPVEEDVQRFGVILYILPIDGNGLVEITHVRMGVNGRNQVFKSRCDKDNKPVAMPVYLGPWVSLD</sequence>
<accession>A0A9Q5HY83</accession>
<evidence type="ECO:0000313" key="2">
    <source>
        <dbReference type="Proteomes" id="UP000757232"/>
    </source>
</evidence>
<dbReference type="EMBL" id="LNZH02000184">
    <property type="protein sequence ID" value="OCB88116.1"/>
    <property type="molecule type" value="Genomic_DNA"/>
</dbReference>
<keyword evidence="2" id="KW-1185">Reference proteome</keyword>
<reference evidence="1" key="1">
    <citation type="submission" date="2016-06" db="EMBL/GenBank/DDBJ databases">
        <title>Draft Genome sequence of the fungus Inonotus baumii.</title>
        <authorList>
            <person name="Zhu H."/>
            <person name="Lin W."/>
        </authorList>
    </citation>
    <scope>NUCLEOTIDE SEQUENCE</scope>
    <source>
        <strain evidence="1">821</strain>
    </source>
</reference>
<comment type="caution">
    <text evidence="1">The sequence shown here is derived from an EMBL/GenBank/DDBJ whole genome shotgun (WGS) entry which is preliminary data.</text>
</comment>
<organism evidence="1 2">
    <name type="scientific">Sanghuangporus baumii</name>
    <name type="common">Phellinus baumii</name>
    <dbReference type="NCBI Taxonomy" id="108892"/>
    <lineage>
        <taxon>Eukaryota</taxon>
        <taxon>Fungi</taxon>
        <taxon>Dikarya</taxon>
        <taxon>Basidiomycota</taxon>
        <taxon>Agaricomycotina</taxon>
        <taxon>Agaricomycetes</taxon>
        <taxon>Hymenochaetales</taxon>
        <taxon>Hymenochaetaceae</taxon>
        <taxon>Sanghuangporus</taxon>
    </lineage>
</organism>
<name>A0A9Q5HY83_SANBA</name>
<protein>
    <submittedName>
        <fullName evidence="1">Uncharacterized protein</fullName>
    </submittedName>
</protein>
<dbReference type="Proteomes" id="UP000757232">
    <property type="component" value="Unassembled WGS sequence"/>
</dbReference>
<proteinExistence type="predicted"/>